<reference evidence="2" key="1">
    <citation type="submission" date="2022-03" db="EMBL/GenBank/DDBJ databases">
        <title>Complete genome sequence of Caldinitratiruptor microaerophilus.</title>
        <authorList>
            <person name="Mukaiyama R."/>
            <person name="Nishiyama T."/>
            <person name="Ueda K."/>
        </authorList>
    </citation>
    <scope>NUCLEOTIDE SEQUENCE</scope>
    <source>
        <strain evidence="2">JCM 16183</strain>
    </source>
</reference>
<dbReference type="Proteomes" id="UP001163687">
    <property type="component" value="Chromosome"/>
</dbReference>
<evidence type="ECO:0000256" key="1">
    <source>
        <dbReference type="SAM" id="MobiDB-lite"/>
    </source>
</evidence>
<dbReference type="KEGG" id="cmic:caldi_16360"/>
<feature type="compositionally biased region" description="Basic and acidic residues" evidence="1">
    <location>
        <begin position="90"/>
        <end position="100"/>
    </location>
</feature>
<proteinExistence type="predicted"/>
<sequence>MVAPPRAGARPGARQGARTGRDGVDGGEELPGTAAPPAVGAGGQKAGAGRKAGGREPTMGKAGGALPKGLLSAEAGGREAARHGRRAACTRKEPEKRKSPGDGGVARAISATVQVQVGASSPGRTHPQGGNAEGAPPRRGRRDR</sequence>
<evidence type="ECO:0000313" key="2">
    <source>
        <dbReference type="EMBL" id="BDG60546.1"/>
    </source>
</evidence>
<gene>
    <name evidence="2" type="ORF">caldi_16360</name>
</gene>
<dbReference type="AlphaFoldDB" id="A0AA35G7Y9"/>
<evidence type="ECO:0000313" key="3">
    <source>
        <dbReference type="Proteomes" id="UP001163687"/>
    </source>
</evidence>
<accession>A0AA35G7Y9</accession>
<feature type="compositionally biased region" description="Low complexity" evidence="1">
    <location>
        <begin position="1"/>
        <end position="18"/>
    </location>
</feature>
<organism evidence="2 3">
    <name type="scientific">Caldinitratiruptor microaerophilus</name>
    <dbReference type="NCBI Taxonomy" id="671077"/>
    <lineage>
        <taxon>Bacteria</taxon>
        <taxon>Bacillati</taxon>
        <taxon>Bacillota</taxon>
        <taxon>Clostridia</taxon>
        <taxon>Eubacteriales</taxon>
        <taxon>Symbiobacteriaceae</taxon>
        <taxon>Caldinitratiruptor</taxon>
    </lineage>
</organism>
<protein>
    <submittedName>
        <fullName evidence="2">Uncharacterized protein</fullName>
    </submittedName>
</protein>
<keyword evidence="3" id="KW-1185">Reference proteome</keyword>
<feature type="region of interest" description="Disordered" evidence="1">
    <location>
        <begin position="1"/>
        <end position="144"/>
    </location>
</feature>
<name>A0AA35G7Y9_9FIRM</name>
<dbReference type="EMBL" id="AP025628">
    <property type="protein sequence ID" value="BDG60546.1"/>
    <property type="molecule type" value="Genomic_DNA"/>
</dbReference>
<feature type="compositionally biased region" description="Low complexity" evidence="1">
    <location>
        <begin position="64"/>
        <end position="75"/>
    </location>
</feature>
<feature type="compositionally biased region" description="Polar residues" evidence="1">
    <location>
        <begin position="111"/>
        <end position="123"/>
    </location>
</feature>